<comment type="caution">
    <text evidence="1">The sequence shown here is derived from an EMBL/GenBank/DDBJ whole genome shotgun (WGS) entry which is preliminary data.</text>
</comment>
<sequence length="62" mass="7027">MRTTIWYTGKCYSDDCSNTSHNWQRGKGDTREPLFTTMGVDVRLSDSLFSSLISLLCAIISF</sequence>
<organism evidence="1 2">
    <name type="scientific">Portunus trituberculatus</name>
    <name type="common">Swimming crab</name>
    <name type="synonym">Neptunus trituberculatus</name>
    <dbReference type="NCBI Taxonomy" id="210409"/>
    <lineage>
        <taxon>Eukaryota</taxon>
        <taxon>Metazoa</taxon>
        <taxon>Ecdysozoa</taxon>
        <taxon>Arthropoda</taxon>
        <taxon>Crustacea</taxon>
        <taxon>Multicrustacea</taxon>
        <taxon>Malacostraca</taxon>
        <taxon>Eumalacostraca</taxon>
        <taxon>Eucarida</taxon>
        <taxon>Decapoda</taxon>
        <taxon>Pleocyemata</taxon>
        <taxon>Brachyura</taxon>
        <taxon>Eubrachyura</taxon>
        <taxon>Portunoidea</taxon>
        <taxon>Portunidae</taxon>
        <taxon>Portuninae</taxon>
        <taxon>Portunus</taxon>
    </lineage>
</organism>
<dbReference type="AlphaFoldDB" id="A0A5B7FS31"/>
<evidence type="ECO:0000313" key="2">
    <source>
        <dbReference type="Proteomes" id="UP000324222"/>
    </source>
</evidence>
<dbReference type="Proteomes" id="UP000324222">
    <property type="component" value="Unassembled WGS sequence"/>
</dbReference>
<name>A0A5B7FS31_PORTR</name>
<reference evidence="1 2" key="1">
    <citation type="submission" date="2019-05" db="EMBL/GenBank/DDBJ databases">
        <title>Another draft genome of Portunus trituberculatus and its Hox gene families provides insights of decapod evolution.</title>
        <authorList>
            <person name="Jeong J.-H."/>
            <person name="Song I."/>
            <person name="Kim S."/>
            <person name="Choi T."/>
            <person name="Kim D."/>
            <person name="Ryu S."/>
            <person name="Kim W."/>
        </authorList>
    </citation>
    <scope>NUCLEOTIDE SEQUENCE [LARGE SCALE GENOMIC DNA]</scope>
    <source>
        <tissue evidence="1">Muscle</tissue>
    </source>
</reference>
<accession>A0A5B7FS31</accession>
<evidence type="ECO:0000313" key="1">
    <source>
        <dbReference type="EMBL" id="MPC50221.1"/>
    </source>
</evidence>
<dbReference type="EMBL" id="VSRR010009357">
    <property type="protein sequence ID" value="MPC50221.1"/>
    <property type="molecule type" value="Genomic_DNA"/>
</dbReference>
<keyword evidence="2" id="KW-1185">Reference proteome</keyword>
<protein>
    <submittedName>
        <fullName evidence="1">Uncharacterized protein</fullName>
    </submittedName>
</protein>
<proteinExistence type="predicted"/>
<gene>
    <name evidence="1" type="ORF">E2C01_044043</name>
</gene>